<feature type="compositionally biased region" description="Basic and acidic residues" evidence="1">
    <location>
        <begin position="35"/>
        <end position="47"/>
    </location>
</feature>
<evidence type="ECO:0000313" key="2">
    <source>
        <dbReference type="EMBL" id="WXK75371.1"/>
    </source>
</evidence>
<gene>
    <name evidence="2" type="ORF">WAB15_05010</name>
</gene>
<dbReference type="RefSeq" id="WP_407285467.1">
    <property type="nucleotide sequence ID" value="NZ_CP147982.1"/>
</dbReference>
<evidence type="ECO:0000313" key="3">
    <source>
        <dbReference type="Proteomes" id="UP001626628"/>
    </source>
</evidence>
<evidence type="ECO:0000256" key="1">
    <source>
        <dbReference type="SAM" id="MobiDB-lite"/>
    </source>
</evidence>
<dbReference type="Proteomes" id="UP001626628">
    <property type="component" value="Chromosome"/>
</dbReference>
<reference evidence="2 3" key="1">
    <citation type="submission" date="2024-03" db="EMBL/GenBank/DDBJ databases">
        <title>The complete genome of Streptomyces sirii sp.nov.</title>
        <authorList>
            <person name="Zakalyukina Y.V."/>
            <person name="Belik A.R."/>
            <person name="Biryukov M.V."/>
            <person name="Baturina O.A."/>
            <person name="Kabilov M.R."/>
        </authorList>
    </citation>
    <scope>NUCLEOTIDE SEQUENCE [LARGE SCALE GENOMIC DNA]</scope>
    <source>
        <strain evidence="2 3">BP-8</strain>
    </source>
</reference>
<sequence>MCTGYLVLLAVVFGGLQQPDAKPAPGKAGPLPEQTAHHEPGVPDDARPSAPDRTSGPTVPVGHHTSGPAVPVGHHISRAPVETRPAP</sequence>
<dbReference type="EMBL" id="CP147982">
    <property type="protein sequence ID" value="WXK75371.1"/>
    <property type="molecule type" value="Genomic_DNA"/>
</dbReference>
<keyword evidence="3" id="KW-1185">Reference proteome</keyword>
<protein>
    <recommendedName>
        <fullName evidence="4">Secreted protein</fullName>
    </recommendedName>
</protein>
<organism evidence="2 3">
    <name type="scientific">Streptomyces sirii</name>
    <dbReference type="NCBI Taxonomy" id="3127701"/>
    <lineage>
        <taxon>Bacteria</taxon>
        <taxon>Bacillati</taxon>
        <taxon>Actinomycetota</taxon>
        <taxon>Actinomycetes</taxon>
        <taxon>Kitasatosporales</taxon>
        <taxon>Streptomycetaceae</taxon>
        <taxon>Streptomyces</taxon>
    </lineage>
</organism>
<evidence type="ECO:0008006" key="4">
    <source>
        <dbReference type="Google" id="ProtNLM"/>
    </source>
</evidence>
<feature type="region of interest" description="Disordered" evidence="1">
    <location>
        <begin position="17"/>
        <end position="87"/>
    </location>
</feature>
<proteinExistence type="predicted"/>
<accession>A0ABZ2QFT7</accession>
<feature type="compositionally biased region" description="Low complexity" evidence="1">
    <location>
        <begin position="21"/>
        <end position="30"/>
    </location>
</feature>
<name>A0ABZ2QFT7_9ACTN</name>